<dbReference type="AlphaFoldDB" id="A0A7X9RIT9"/>
<dbReference type="RefSeq" id="WP_168964791.1">
    <property type="nucleotide sequence ID" value="NZ_JABAFR010000005.1"/>
</dbReference>
<organism evidence="1 2">
    <name type="scientific">Faecalicoccus pleomorphus</name>
    <dbReference type="NCBI Taxonomy" id="1323"/>
    <lineage>
        <taxon>Bacteria</taxon>
        <taxon>Bacillati</taxon>
        <taxon>Bacillota</taxon>
        <taxon>Erysipelotrichia</taxon>
        <taxon>Erysipelotrichales</taxon>
        <taxon>Erysipelotrichaceae</taxon>
        <taxon>Faecalicoccus</taxon>
    </lineage>
</organism>
<evidence type="ECO:0000313" key="2">
    <source>
        <dbReference type="Proteomes" id="UP000540014"/>
    </source>
</evidence>
<proteinExistence type="predicted"/>
<reference evidence="1 2" key="1">
    <citation type="submission" date="2020-04" db="EMBL/GenBank/DDBJ databases">
        <authorList>
            <person name="Hitch T.C.A."/>
            <person name="Wylensek D."/>
            <person name="Clavel T."/>
        </authorList>
    </citation>
    <scope>NUCLEOTIDE SEQUENCE [LARGE SCALE GENOMIC DNA]</scope>
    <source>
        <strain evidence="1 2">BSM-383-APC-22F</strain>
    </source>
</reference>
<dbReference type="Proteomes" id="UP000540014">
    <property type="component" value="Unassembled WGS sequence"/>
</dbReference>
<sequence>MKKILILVLTIVLSLPFLIVQVHAIENGERTVEMYDYYAGNLVNTKIYFVNDFPYIKPDDLAIITDYKYSKIEDKILFEKMDGLRKTKQVSIKNGVIQYGTYQDEVDVIEIEGSTYLPLTPTIDYLDARLRMSPDNKLVLFSLDKTFSQLVNQVDYDMSHGGNIEDHANELETGASWLWLLLNGQIVSSLPEERSRRLAYSLLTEEILDSYTIYNKTAIVQLSSNLSNDTDLFSSIGEFGDLEIFDNSLSVFGNRLKTLSKLGDIDFDILGRLVNIQLQTEQLYTRNIDNAEKVLLNSSMGVLTKNDNLYKNLKKIINGYDKKSEKMKEEALNTLYNDEGISFAMNLGEDVAASVVTKAIPALDAGLSLLKVYGNISGVTDGAMSAIEQKDYVALQSKVAIQLKKYHEEINNGKNLSKKEIINYVELARMYYHIKTAYYHMYNEYHPDPLFKDNYLISLEVEKNIDQYGTDNYTLDIPKVEPTVVQELTFPEVTIPNKSIVQIKENKIYLTYIDTELTIPDGFIYLQEGFSPQAPQYDMFFQINPSSEFATEYNGQLSISCWNIFDYPTDEELIDTYIVTTPLSEKIDNSNYTEYSKYWGEENKYVFLSHLKMNTDNGYITREPSFMIEFIDLNNRISNYKIHINLTSLNGEYHNMEESQFNKLYQSICSMIENCTFL</sequence>
<comment type="caution">
    <text evidence="1">The sequence shown here is derived from an EMBL/GenBank/DDBJ whole genome shotgun (WGS) entry which is preliminary data.</text>
</comment>
<evidence type="ECO:0000313" key="1">
    <source>
        <dbReference type="EMBL" id="NME43796.1"/>
    </source>
</evidence>
<name>A0A7X9RIT9_9FIRM</name>
<gene>
    <name evidence="1" type="ORF">HF861_02725</name>
</gene>
<dbReference type="EMBL" id="JABAFR010000005">
    <property type="protein sequence ID" value="NME43796.1"/>
    <property type="molecule type" value="Genomic_DNA"/>
</dbReference>
<accession>A0A7X9RIT9</accession>
<protein>
    <submittedName>
        <fullName evidence="1">Uncharacterized protein</fullName>
    </submittedName>
</protein>